<feature type="domain" description="ABC transporter" evidence="3">
    <location>
        <begin position="9"/>
        <end position="251"/>
    </location>
</feature>
<keyword evidence="5" id="KW-1185">Reference proteome</keyword>
<evidence type="ECO:0000259" key="3">
    <source>
        <dbReference type="PROSITE" id="PS50893"/>
    </source>
</evidence>
<protein>
    <submittedName>
        <fullName evidence="4">ATP-binding cassette domain-containing protein</fullName>
    </submittedName>
</protein>
<name>A0ABW5I373_9PSEU</name>
<dbReference type="InterPro" id="IPR027417">
    <property type="entry name" value="P-loop_NTPase"/>
</dbReference>
<proteinExistence type="predicted"/>
<accession>A0ABW5I373</accession>
<keyword evidence="1" id="KW-0547">Nucleotide-binding</keyword>
<dbReference type="PANTHER" id="PTHR43790">
    <property type="entry name" value="CARBOHYDRATE TRANSPORT ATP-BINDING PROTEIN MG119-RELATED"/>
    <property type="match status" value="1"/>
</dbReference>
<reference evidence="5" key="1">
    <citation type="journal article" date="2019" name="Int. J. Syst. Evol. Microbiol.">
        <title>The Global Catalogue of Microorganisms (GCM) 10K type strain sequencing project: providing services to taxonomists for standard genome sequencing and annotation.</title>
        <authorList>
            <consortium name="The Broad Institute Genomics Platform"/>
            <consortium name="The Broad Institute Genome Sequencing Center for Infectious Disease"/>
            <person name="Wu L."/>
            <person name="Ma J."/>
        </authorList>
    </citation>
    <scope>NUCLEOTIDE SEQUENCE [LARGE SCALE GENOMIC DNA]</scope>
    <source>
        <strain evidence="5">CGMCC 4.7638</strain>
    </source>
</reference>
<dbReference type="CDD" id="cd03216">
    <property type="entry name" value="ABC_Carb_Monos_I"/>
    <property type="match status" value="1"/>
</dbReference>
<evidence type="ECO:0000313" key="5">
    <source>
        <dbReference type="Proteomes" id="UP001597542"/>
    </source>
</evidence>
<dbReference type="SMART" id="SM00382">
    <property type="entry name" value="AAA"/>
    <property type="match status" value="1"/>
</dbReference>
<gene>
    <name evidence="4" type="ORF">ACFSUT_26135</name>
</gene>
<dbReference type="SUPFAM" id="SSF52540">
    <property type="entry name" value="P-loop containing nucleoside triphosphate hydrolases"/>
    <property type="match status" value="1"/>
</dbReference>
<dbReference type="InterPro" id="IPR003439">
    <property type="entry name" value="ABC_transporter-like_ATP-bd"/>
</dbReference>
<dbReference type="Proteomes" id="UP001597542">
    <property type="component" value="Unassembled WGS sequence"/>
</dbReference>
<keyword evidence="2 4" id="KW-0067">ATP-binding</keyword>
<dbReference type="RefSeq" id="WP_344284197.1">
    <property type="nucleotide sequence ID" value="NZ_BAAAHV010000022.1"/>
</dbReference>
<sequence length="258" mass="27636">MDTAAQYVVQARGIRKAFGHVEALRGVDFEAKAGEVTALIGDNGAGKSSLVKVLSGVYVPDEGELRIDGKPVRLSSPADLREHGIETVYQDLALATDLTPYENVFMGREIFRGGPLAPLRLVDRRTMRARAEETFRGLDVRIKDQGAPVAALSGGQQQSVAIARAAMWARHLVMMDEPTAALGVAQTRSVLELIRRVADQGIAVILISHNMPDVLSVADSIQVLRLGQRVASFARGEAEVPDLVQAMTSGTPAEAKAS</sequence>
<dbReference type="PROSITE" id="PS50893">
    <property type="entry name" value="ABC_TRANSPORTER_2"/>
    <property type="match status" value="1"/>
</dbReference>
<evidence type="ECO:0000313" key="4">
    <source>
        <dbReference type="EMBL" id="MFD2483784.1"/>
    </source>
</evidence>
<dbReference type="GO" id="GO:0005524">
    <property type="term" value="F:ATP binding"/>
    <property type="evidence" value="ECO:0007669"/>
    <property type="project" value="UniProtKB-KW"/>
</dbReference>
<comment type="caution">
    <text evidence="4">The sequence shown here is derived from an EMBL/GenBank/DDBJ whole genome shotgun (WGS) entry which is preliminary data.</text>
</comment>
<evidence type="ECO:0000256" key="1">
    <source>
        <dbReference type="ARBA" id="ARBA00022741"/>
    </source>
</evidence>
<dbReference type="PANTHER" id="PTHR43790:SF8">
    <property type="entry name" value="SUGAR ABC TRANSPORTER ATP-BINDING PROTEIN"/>
    <property type="match status" value="1"/>
</dbReference>
<organism evidence="4 5">
    <name type="scientific">Amycolatopsis albidoflavus</name>
    <dbReference type="NCBI Taxonomy" id="102226"/>
    <lineage>
        <taxon>Bacteria</taxon>
        <taxon>Bacillati</taxon>
        <taxon>Actinomycetota</taxon>
        <taxon>Actinomycetes</taxon>
        <taxon>Pseudonocardiales</taxon>
        <taxon>Pseudonocardiaceae</taxon>
        <taxon>Amycolatopsis</taxon>
    </lineage>
</organism>
<dbReference type="Pfam" id="PF00005">
    <property type="entry name" value="ABC_tran"/>
    <property type="match status" value="1"/>
</dbReference>
<evidence type="ECO:0000256" key="2">
    <source>
        <dbReference type="ARBA" id="ARBA00022840"/>
    </source>
</evidence>
<dbReference type="InterPro" id="IPR003593">
    <property type="entry name" value="AAA+_ATPase"/>
</dbReference>
<dbReference type="EMBL" id="JBHUKQ010000014">
    <property type="protein sequence ID" value="MFD2483784.1"/>
    <property type="molecule type" value="Genomic_DNA"/>
</dbReference>
<dbReference type="InterPro" id="IPR050107">
    <property type="entry name" value="ABC_carbohydrate_import_ATPase"/>
</dbReference>
<dbReference type="Gene3D" id="3.40.50.300">
    <property type="entry name" value="P-loop containing nucleotide triphosphate hydrolases"/>
    <property type="match status" value="1"/>
</dbReference>